<name>A0AAU8A324_9BURK</name>
<dbReference type="GO" id="GO:0005507">
    <property type="term" value="F:copper ion binding"/>
    <property type="evidence" value="ECO:0007669"/>
    <property type="project" value="TreeGrafter"/>
</dbReference>
<comment type="similarity">
    <text evidence="1">Belongs to the CutA family.</text>
</comment>
<dbReference type="InterPro" id="IPR015867">
    <property type="entry name" value="N-reg_PII/ATP_PRibTrfase_C"/>
</dbReference>
<dbReference type="Pfam" id="PF03091">
    <property type="entry name" value="CutA1"/>
    <property type="match status" value="1"/>
</dbReference>
<dbReference type="PANTHER" id="PTHR23419:SF8">
    <property type="entry name" value="FI09726P"/>
    <property type="match status" value="1"/>
</dbReference>
<sequence length="105" mass="11825">MNSILIVITTLPNIQEAKTLGRSLLDHGLAACIQIQEGVHSIYRWDDQICEETEVLLSAKTNETSWPALESYIVEHHPYDLPEIIALSPSQYSEAYGAWVSKELK</sequence>
<proteinExistence type="inferred from homology"/>
<dbReference type="Gene3D" id="3.30.70.120">
    <property type="match status" value="1"/>
</dbReference>
<dbReference type="RefSeq" id="WP_353438886.1">
    <property type="nucleotide sequence ID" value="NZ_CP099959.1"/>
</dbReference>
<dbReference type="AlphaFoldDB" id="A0AAU8A324"/>
<evidence type="ECO:0000256" key="1">
    <source>
        <dbReference type="ARBA" id="ARBA00010169"/>
    </source>
</evidence>
<protein>
    <submittedName>
        <fullName evidence="2">Divalent-cation tolerance protein CutA</fullName>
    </submittedName>
</protein>
<dbReference type="EMBL" id="CP099959">
    <property type="protein sequence ID" value="XCC57790.1"/>
    <property type="molecule type" value="Genomic_DNA"/>
</dbReference>
<gene>
    <name evidence="2" type="ORF">NKE59_00400</name>
</gene>
<organism evidence="2">
    <name type="scientific">Polynucleobacter sp. UK-FUSCHL-C3</name>
    <dbReference type="NCBI Taxonomy" id="2955208"/>
    <lineage>
        <taxon>Bacteria</taxon>
        <taxon>Pseudomonadati</taxon>
        <taxon>Pseudomonadota</taxon>
        <taxon>Betaproteobacteria</taxon>
        <taxon>Burkholderiales</taxon>
        <taxon>Burkholderiaceae</taxon>
        <taxon>Polynucleobacter</taxon>
    </lineage>
</organism>
<dbReference type="PANTHER" id="PTHR23419">
    <property type="entry name" value="DIVALENT CATION TOLERANCE CUTA-RELATED"/>
    <property type="match status" value="1"/>
</dbReference>
<dbReference type="SUPFAM" id="SSF54913">
    <property type="entry name" value="GlnB-like"/>
    <property type="match status" value="1"/>
</dbReference>
<evidence type="ECO:0000313" key="2">
    <source>
        <dbReference type="EMBL" id="XCC57790.1"/>
    </source>
</evidence>
<accession>A0AAU8A324</accession>
<dbReference type="GO" id="GO:0010038">
    <property type="term" value="P:response to metal ion"/>
    <property type="evidence" value="ECO:0007669"/>
    <property type="project" value="InterPro"/>
</dbReference>
<dbReference type="InterPro" id="IPR011322">
    <property type="entry name" value="N-reg_PII-like_a/b"/>
</dbReference>
<reference evidence="2" key="1">
    <citation type="submission" date="2022-06" db="EMBL/GenBank/DDBJ databases">
        <title>New Polynucleobacter species.</title>
        <authorList>
            <person name="Hahn M.W."/>
        </authorList>
    </citation>
    <scope>NUCLEOTIDE SEQUENCE</scope>
    <source>
        <strain evidence="2">UK-FUSCHL-C3</strain>
    </source>
</reference>
<dbReference type="InterPro" id="IPR004323">
    <property type="entry name" value="Ion_tolerance_CutA"/>
</dbReference>